<reference evidence="2" key="1">
    <citation type="journal article" date="2015" name="Nature">
        <title>Complex archaea that bridge the gap between prokaryotes and eukaryotes.</title>
        <authorList>
            <person name="Spang A."/>
            <person name="Saw J.H."/>
            <person name="Jorgensen S.L."/>
            <person name="Zaremba-Niedzwiedzka K."/>
            <person name="Martijn J."/>
            <person name="Lind A.E."/>
            <person name="van Eijk R."/>
            <person name="Schleper C."/>
            <person name="Guy L."/>
            <person name="Ettema T.J."/>
        </authorList>
    </citation>
    <scope>NUCLEOTIDE SEQUENCE</scope>
</reference>
<protein>
    <recommendedName>
        <fullName evidence="1">Type 4 fimbrial biogenesis protein PilX N-terminal domain-containing protein</fullName>
    </recommendedName>
</protein>
<comment type="caution">
    <text evidence="2">The sequence shown here is derived from an EMBL/GenBank/DDBJ whole genome shotgun (WGS) entry which is preliminary data.</text>
</comment>
<dbReference type="Pfam" id="PF14341">
    <property type="entry name" value="PilX_N"/>
    <property type="match status" value="1"/>
</dbReference>
<accession>A0A0F9YBW5</accession>
<name>A0A0F9YBW5_9ZZZZ</name>
<feature type="domain" description="Type 4 fimbrial biogenesis protein PilX N-terminal" evidence="1">
    <location>
        <begin position="12"/>
        <end position="62"/>
    </location>
</feature>
<dbReference type="InterPro" id="IPR025746">
    <property type="entry name" value="PilX_N_dom"/>
</dbReference>
<dbReference type="AlphaFoldDB" id="A0A0F9YBW5"/>
<evidence type="ECO:0000259" key="1">
    <source>
        <dbReference type="Pfam" id="PF14341"/>
    </source>
</evidence>
<organism evidence="2">
    <name type="scientific">marine sediment metagenome</name>
    <dbReference type="NCBI Taxonomy" id="412755"/>
    <lineage>
        <taxon>unclassified sequences</taxon>
        <taxon>metagenomes</taxon>
        <taxon>ecological metagenomes</taxon>
    </lineage>
</organism>
<proteinExistence type="predicted"/>
<sequence length="189" mass="19910">MRKTLMPRVNQRGSVLLICLILLLAMTFLGVSAMSNSTMQERIVGGARDQNVAFQAAEAALRVGELMAQDVISEVSEYPELRPADAVNCVIGADDWKAPAGLKRAPSTPTCTVTSYYAALAAERTSQSDLLDAPEICIETGEAAGPGGASACHQDSPRGLLFKVDAEGFGSTGASATLRSTYVVIKDIE</sequence>
<dbReference type="EMBL" id="LAZR01000032">
    <property type="protein sequence ID" value="KKO02004.1"/>
    <property type="molecule type" value="Genomic_DNA"/>
</dbReference>
<gene>
    <name evidence="2" type="ORF">LCGC14_0108650</name>
</gene>
<evidence type="ECO:0000313" key="2">
    <source>
        <dbReference type="EMBL" id="KKO02004.1"/>
    </source>
</evidence>